<accession>A0A495A3C3</accession>
<feature type="transmembrane region" description="Helical" evidence="1">
    <location>
        <begin position="30"/>
        <end position="49"/>
    </location>
</feature>
<comment type="caution">
    <text evidence="2">The sequence shown here is derived from an EMBL/GenBank/DDBJ whole genome shotgun (WGS) entry which is preliminary data.</text>
</comment>
<feature type="transmembrane region" description="Helical" evidence="1">
    <location>
        <begin position="6"/>
        <end position="23"/>
    </location>
</feature>
<reference evidence="2 3" key="1">
    <citation type="journal article" date="2016" name="Int. J. Syst. Evol. Microbiol.">
        <title>Oceanobacillus halophilus sp. nov., a novel moderately halophilic bacterium from a hypersaline lake.</title>
        <authorList>
            <person name="Amoozegar M.A."/>
            <person name="Bagheri M."/>
            <person name="Makhdoumi A."/>
            <person name="Nikou M.M."/>
            <person name="Fazeli S.A.S."/>
            <person name="Schumann P."/>
            <person name="Sproer C."/>
            <person name="Sanchez-Porro C."/>
            <person name="Ventosa A."/>
        </authorList>
    </citation>
    <scope>NUCLEOTIDE SEQUENCE [LARGE SCALE GENOMIC DNA]</scope>
    <source>
        <strain evidence="2 3">DSM 23996</strain>
    </source>
</reference>
<keyword evidence="1" id="KW-0472">Membrane</keyword>
<keyword evidence="3" id="KW-1185">Reference proteome</keyword>
<proteinExistence type="predicted"/>
<evidence type="ECO:0000313" key="3">
    <source>
        <dbReference type="Proteomes" id="UP000269301"/>
    </source>
</evidence>
<evidence type="ECO:0000313" key="2">
    <source>
        <dbReference type="EMBL" id="RKQ33994.1"/>
    </source>
</evidence>
<dbReference type="Proteomes" id="UP000269301">
    <property type="component" value="Unassembled WGS sequence"/>
</dbReference>
<evidence type="ECO:0000256" key="1">
    <source>
        <dbReference type="SAM" id="Phobius"/>
    </source>
</evidence>
<dbReference type="EMBL" id="RBZP01000005">
    <property type="protein sequence ID" value="RKQ33994.1"/>
    <property type="molecule type" value="Genomic_DNA"/>
</dbReference>
<organism evidence="2 3">
    <name type="scientific">Oceanobacillus halophilus</name>
    <dbReference type="NCBI Taxonomy" id="930130"/>
    <lineage>
        <taxon>Bacteria</taxon>
        <taxon>Bacillati</taxon>
        <taxon>Bacillota</taxon>
        <taxon>Bacilli</taxon>
        <taxon>Bacillales</taxon>
        <taxon>Bacillaceae</taxon>
        <taxon>Oceanobacillus</taxon>
    </lineage>
</organism>
<keyword evidence="1" id="KW-1133">Transmembrane helix</keyword>
<feature type="transmembrane region" description="Helical" evidence="1">
    <location>
        <begin position="103"/>
        <end position="132"/>
    </location>
</feature>
<protein>
    <submittedName>
        <fullName evidence="2">Uncharacterized protein</fullName>
    </submittedName>
</protein>
<feature type="transmembrane region" description="Helical" evidence="1">
    <location>
        <begin position="69"/>
        <end position="91"/>
    </location>
</feature>
<name>A0A495A3C3_9BACI</name>
<keyword evidence="1" id="KW-0812">Transmembrane</keyword>
<dbReference type="AlphaFoldDB" id="A0A495A3C3"/>
<sequence length="136" mass="15542">MCPIDFILFALFTVIGSFLIIGMNHKEKKWIGGIGGLLALIFIVVSQIIKFQSGFFGARSFEASEPVGQWVVPCFIVLGLYLLGMINYRWLKAAWKKQSWLRWALISLDILFSFIYLWFGGLVLFVVAFTYFPFAP</sequence>
<gene>
    <name evidence="2" type="ORF">D8M06_09245</name>
</gene>